<dbReference type="InterPro" id="IPR011004">
    <property type="entry name" value="Trimer_LpxA-like_sf"/>
</dbReference>
<keyword evidence="10" id="KW-0198">Cysteine biosynthesis</keyword>
<proteinExistence type="inferred from homology"/>
<evidence type="ECO:0000256" key="4">
    <source>
        <dbReference type="ARBA" id="ARBA00013266"/>
    </source>
</evidence>
<gene>
    <name evidence="13" type="ORF">DFQ59_102378</name>
</gene>
<keyword evidence="11" id="KW-0012">Acyltransferase</keyword>
<evidence type="ECO:0000256" key="6">
    <source>
        <dbReference type="ARBA" id="ARBA00022490"/>
    </source>
</evidence>
<evidence type="ECO:0000256" key="11">
    <source>
        <dbReference type="ARBA" id="ARBA00023315"/>
    </source>
</evidence>
<evidence type="ECO:0000256" key="2">
    <source>
        <dbReference type="ARBA" id="ARBA00004876"/>
    </source>
</evidence>
<keyword evidence="6" id="KW-0963">Cytoplasm</keyword>
<keyword evidence="14" id="KW-1185">Reference proteome</keyword>
<accession>A0A369CFL5</accession>
<comment type="similarity">
    <text evidence="3">Belongs to the transferase hexapeptide repeat family.</text>
</comment>
<dbReference type="EMBL" id="QPJY01000002">
    <property type="protein sequence ID" value="RCX32028.1"/>
    <property type="molecule type" value="Genomic_DNA"/>
</dbReference>
<keyword evidence="7" id="KW-0028">Amino-acid biosynthesis</keyword>
<comment type="subcellular location">
    <subcellularLocation>
        <location evidence="1">Cytoplasm</location>
    </subcellularLocation>
</comment>
<dbReference type="NCBIfam" id="TIGR01172">
    <property type="entry name" value="cysE"/>
    <property type="match status" value="1"/>
</dbReference>
<dbReference type="NCBIfam" id="NF041874">
    <property type="entry name" value="EPS_EpsC"/>
    <property type="match status" value="1"/>
</dbReference>
<sequence length="266" mass="29162">MSTDQTALLERPVCNERITLLSQLREDLACVFERDPAARTRFEVLTTYPGLHAILVHRIAHRLWRRNFRYLARFLAFVVRSWTHIEIHPGATIGRRFFIDHGCGVVIGETAEVGDDVTLYHGVTLGGTSWSKGKRHPTLEDGVVVGAGAKILGPITVGERCRVGANSVVIADVPARRTVVGIPARVVRHRGESRPNPYGVDLNHHLIPDPVASAITCLLDRIRILEQRQAGSGAMPVEDCDECNAMELCETATPASGGVSREPTRG</sequence>
<dbReference type="Pfam" id="PF00132">
    <property type="entry name" value="Hexapep"/>
    <property type="match status" value="1"/>
</dbReference>
<dbReference type="InterPro" id="IPR053376">
    <property type="entry name" value="Serine_acetyltransferase"/>
</dbReference>
<dbReference type="SUPFAM" id="SSF51161">
    <property type="entry name" value="Trimeric LpxA-like enzymes"/>
    <property type="match status" value="1"/>
</dbReference>
<dbReference type="CDD" id="cd03354">
    <property type="entry name" value="LbH_SAT"/>
    <property type="match status" value="1"/>
</dbReference>
<keyword evidence="9" id="KW-0677">Repeat</keyword>
<evidence type="ECO:0000256" key="5">
    <source>
        <dbReference type="ARBA" id="ARBA00018522"/>
    </source>
</evidence>
<comment type="catalytic activity">
    <reaction evidence="12">
        <text>L-serine + acetyl-CoA = O-acetyl-L-serine + CoA</text>
        <dbReference type="Rhea" id="RHEA:24560"/>
        <dbReference type="ChEBI" id="CHEBI:33384"/>
        <dbReference type="ChEBI" id="CHEBI:57287"/>
        <dbReference type="ChEBI" id="CHEBI:57288"/>
        <dbReference type="ChEBI" id="CHEBI:58340"/>
        <dbReference type="EC" id="2.3.1.30"/>
    </reaction>
</comment>
<comment type="caution">
    <text evidence="13">The sequence shown here is derived from an EMBL/GenBank/DDBJ whole genome shotgun (WGS) entry which is preliminary data.</text>
</comment>
<dbReference type="GO" id="GO:0005737">
    <property type="term" value="C:cytoplasm"/>
    <property type="evidence" value="ECO:0007669"/>
    <property type="project" value="UniProtKB-SubCell"/>
</dbReference>
<evidence type="ECO:0000256" key="1">
    <source>
        <dbReference type="ARBA" id="ARBA00004496"/>
    </source>
</evidence>
<dbReference type="AlphaFoldDB" id="A0A369CFL5"/>
<dbReference type="EC" id="2.3.1.30" evidence="4"/>
<dbReference type="InterPro" id="IPR001451">
    <property type="entry name" value="Hexapep"/>
</dbReference>
<dbReference type="InterPro" id="IPR045304">
    <property type="entry name" value="LbH_SAT"/>
</dbReference>
<evidence type="ECO:0000313" key="14">
    <source>
        <dbReference type="Proteomes" id="UP000252707"/>
    </source>
</evidence>
<evidence type="ECO:0000313" key="13">
    <source>
        <dbReference type="EMBL" id="RCX32028.1"/>
    </source>
</evidence>
<dbReference type="FunFam" id="1.10.3130.10:FF:000003">
    <property type="entry name" value="Serine acetyltransferase"/>
    <property type="match status" value="1"/>
</dbReference>
<organism evidence="13 14">
    <name type="scientific">Thioalbus denitrificans</name>
    <dbReference type="NCBI Taxonomy" id="547122"/>
    <lineage>
        <taxon>Bacteria</taxon>
        <taxon>Pseudomonadati</taxon>
        <taxon>Pseudomonadota</taxon>
        <taxon>Gammaproteobacteria</taxon>
        <taxon>Chromatiales</taxon>
        <taxon>Ectothiorhodospiraceae</taxon>
        <taxon>Thioalbus</taxon>
    </lineage>
</organism>
<evidence type="ECO:0000256" key="10">
    <source>
        <dbReference type="ARBA" id="ARBA00023192"/>
    </source>
</evidence>
<evidence type="ECO:0000256" key="7">
    <source>
        <dbReference type="ARBA" id="ARBA00022605"/>
    </source>
</evidence>
<evidence type="ECO:0000256" key="8">
    <source>
        <dbReference type="ARBA" id="ARBA00022679"/>
    </source>
</evidence>
<keyword evidence="8 13" id="KW-0808">Transferase</keyword>
<protein>
    <recommendedName>
        <fullName evidence="5">Serine acetyltransferase</fullName>
        <ecNumber evidence="4">2.3.1.30</ecNumber>
    </recommendedName>
</protein>
<dbReference type="OrthoDB" id="9801456at2"/>
<name>A0A369CFL5_9GAMM</name>
<evidence type="ECO:0000256" key="9">
    <source>
        <dbReference type="ARBA" id="ARBA00022737"/>
    </source>
</evidence>
<dbReference type="Proteomes" id="UP000252707">
    <property type="component" value="Unassembled WGS sequence"/>
</dbReference>
<dbReference type="GO" id="GO:0009001">
    <property type="term" value="F:serine O-acetyltransferase activity"/>
    <property type="evidence" value="ECO:0007669"/>
    <property type="project" value="UniProtKB-EC"/>
</dbReference>
<dbReference type="FunFam" id="2.160.10.10:FF:000007">
    <property type="entry name" value="Serine acetyltransferase"/>
    <property type="match status" value="1"/>
</dbReference>
<dbReference type="InterPro" id="IPR042122">
    <property type="entry name" value="Ser_AcTrfase_N_sf"/>
</dbReference>
<dbReference type="Gene3D" id="2.160.10.10">
    <property type="entry name" value="Hexapeptide repeat proteins"/>
    <property type="match status" value="1"/>
</dbReference>
<dbReference type="InterPro" id="IPR005881">
    <property type="entry name" value="Ser_O-AcTrfase"/>
</dbReference>
<reference evidence="13 14" key="1">
    <citation type="submission" date="2018-07" db="EMBL/GenBank/DDBJ databases">
        <title>Genomic Encyclopedia of Type Strains, Phase IV (KMG-IV): sequencing the most valuable type-strain genomes for metagenomic binning, comparative biology and taxonomic classification.</title>
        <authorList>
            <person name="Goeker M."/>
        </authorList>
    </citation>
    <scope>NUCLEOTIDE SEQUENCE [LARGE SCALE GENOMIC DNA]</scope>
    <source>
        <strain evidence="13 14">DSM 26407</strain>
    </source>
</reference>
<comment type="pathway">
    <text evidence="2">Amino-acid biosynthesis; L-cysteine biosynthesis; L-cysteine from L-serine: step 1/2.</text>
</comment>
<dbReference type="GO" id="GO:0006535">
    <property type="term" value="P:cysteine biosynthetic process from serine"/>
    <property type="evidence" value="ECO:0007669"/>
    <property type="project" value="InterPro"/>
</dbReference>
<dbReference type="Gene3D" id="1.10.3130.10">
    <property type="entry name" value="serine acetyltransferase, domain 1"/>
    <property type="match status" value="1"/>
</dbReference>
<dbReference type="PANTHER" id="PTHR42811">
    <property type="entry name" value="SERINE ACETYLTRANSFERASE"/>
    <property type="match status" value="1"/>
</dbReference>
<evidence type="ECO:0000256" key="3">
    <source>
        <dbReference type="ARBA" id="ARBA00007274"/>
    </source>
</evidence>
<evidence type="ECO:0000256" key="12">
    <source>
        <dbReference type="ARBA" id="ARBA00049486"/>
    </source>
</evidence>